<dbReference type="PANTHER" id="PTHR43677">
    <property type="entry name" value="SHORT-CHAIN DEHYDROGENASE/REDUCTASE"/>
    <property type="match status" value="1"/>
</dbReference>
<dbReference type="InterPro" id="IPR013154">
    <property type="entry name" value="ADH-like_N"/>
</dbReference>
<keyword evidence="3" id="KW-1185">Reference proteome</keyword>
<dbReference type="Proteomes" id="UP000199073">
    <property type="component" value="Unassembled WGS sequence"/>
</dbReference>
<dbReference type="PANTHER" id="PTHR43677:SF1">
    <property type="entry name" value="ACRYLYL-COA REDUCTASE ACUI-RELATED"/>
    <property type="match status" value="1"/>
</dbReference>
<dbReference type="AlphaFoldDB" id="A0A1H0MKN2"/>
<dbReference type="SUPFAM" id="SSF50129">
    <property type="entry name" value="GroES-like"/>
    <property type="match status" value="1"/>
</dbReference>
<sequence length="334" mass="35638">METVKFRAMVVEQTGENSYRRSIQYRTLRQLPEGDVLIRVAYSSLNYKDALSATGNRGVTRNFPHTPGIDCAGVVESSRLDRFKQGDRVIVTSYDLGMNTAGGFGEYIRVPGDWVVSLPDGLSLRDSMVYGTAGLAAAMSVYALVKTVKPEDGDVLVTGASGGVGSIAVALLAKLNYRVVAVTGKKDAAGFLTNLGAAGIISRQEALAGSDKPIGKALWAGVVDTVGGEILASALKSTGTNGVVTCCGNVASAELAINVYPFILRGVSLVGIDTQNCPMDHRVSIWNRLAGDWKIDRLQELAREVGLDRLSGEIDRILHGEQRGRVVIHVNEDI</sequence>
<evidence type="ECO:0000313" key="2">
    <source>
        <dbReference type="EMBL" id="SDO81018.1"/>
    </source>
</evidence>
<feature type="domain" description="Enoyl reductase (ER)" evidence="1">
    <location>
        <begin position="20"/>
        <end position="328"/>
    </location>
</feature>
<protein>
    <submittedName>
        <fullName evidence="2">Putative quinone oxidoreductase, YhdH/YhfP family</fullName>
    </submittedName>
</protein>
<dbReference type="InterPro" id="IPR036291">
    <property type="entry name" value="NAD(P)-bd_dom_sf"/>
</dbReference>
<dbReference type="InterPro" id="IPR011032">
    <property type="entry name" value="GroES-like_sf"/>
</dbReference>
<proteinExistence type="predicted"/>
<dbReference type="STRING" id="91360.SAMN05660330_01092"/>
<dbReference type="OrthoDB" id="9782155at2"/>
<evidence type="ECO:0000259" key="1">
    <source>
        <dbReference type="SMART" id="SM00829"/>
    </source>
</evidence>
<gene>
    <name evidence="2" type="ORF">SAMN05660330_01092</name>
</gene>
<organism evidence="2 3">
    <name type="scientific">Desulforhopalus singaporensis</name>
    <dbReference type="NCBI Taxonomy" id="91360"/>
    <lineage>
        <taxon>Bacteria</taxon>
        <taxon>Pseudomonadati</taxon>
        <taxon>Thermodesulfobacteriota</taxon>
        <taxon>Desulfobulbia</taxon>
        <taxon>Desulfobulbales</taxon>
        <taxon>Desulfocapsaceae</taxon>
        <taxon>Desulforhopalus</taxon>
    </lineage>
</organism>
<dbReference type="SUPFAM" id="SSF51735">
    <property type="entry name" value="NAD(P)-binding Rossmann-fold domains"/>
    <property type="match status" value="1"/>
</dbReference>
<dbReference type="Gene3D" id="3.40.50.720">
    <property type="entry name" value="NAD(P)-binding Rossmann-like Domain"/>
    <property type="match status" value="1"/>
</dbReference>
<dbReference type="InterPro" id="IPR020843">
    <property type="entry name" value="ER"/>
</dbReference>
<evidence type="ECO:0000313" key="3">
    <source>
        <dbReference type="Proteomes" id="UP000199073"/>
    </source>
</evidence>
<dbReference type="Pfam" id="PF00107">
    <property type="entry name" value="ADH_zinc_N"/>
    <property type="match status" value="1"/>
</dbReference>
<reference evidence="2 3" key="1">
    <citation type="submission" date="2016-10" db="EMBL/GenBank/DDBJ databases">
        <authorList>
            <person name="de Groot N.N."/>
        </authorList>
    </citation>
    <scope>NUCLEOTIDE SEQUENCE [LARGE SCALE GENOMIC DNA]</scope>
    <source>
        <strain evidence="2 3">DSM 12130</strain>
    </source>
</reference>
<dbReference type="GO" id="GO:0043957">
    <property type="term" value="F:acryloyl-CoA reductase (NADPH) activity"/>
    <property type="evidence" value="ECO:0007669"/>
    <property type="project" value="TreeGrafter"/>
</dbReference>
<dbReference type="CDD" id="cd05280">
    <property type="entry name" value="MDR_yhdh_yhfp"/>
    <property type="match status" value="1"/>
</dbReference>
<dbReference type="InterPro" id="IPR013149">
    <property type="entry name" value="ADH-like_C"/>
</dbReference>
<dbReference type="Gene3D" id="3.90.180.10">
    <property type="entry name" value="Medium-chain alcohol dehydrogenases, catalytic domain"/>
    <property type="match status" value="1"/>
</dbReference>
<dbReference type="RefSeq" id="WP_092220575.1">
    <property type="nucleotide sequence ID" value="NZ_FNJI01000006.1"/>
</dbReference>
<dbReference type="NCBIfam" id="TIGR02823">
    <property type="entry name" value="oxido_YhdH"/>
    <property type="match status" value="1"/>
</dbReference>
<accession>A0A1H0MKN2</accession>
<dbReference type="Pfam" id="PF08240">
    <property type="entry name" value="ADH_N"/>
    <property type="match status" value="1"/>
</dbReference>
<dbReference type="InterPro" id="IPR051397">
    <property type="entry name" value="Zn-ADH-like_protein"/>
</dbReference>
<dbReference type="EMBL" id="FNJI01000006">
    <property type="protein sequence ID" value="SDO81018.1"/>
    <property type="molecule type" value="Genomic_DNA"/>
</dbReference>
<dbReference type="InterPro" id="IPR014188">
    <property type="entry name" value="Acrylyl-CoA_reductase_AcuI"/>
</dbReference>
<dbReference type="SMART" id="SM00829">
    <property type="entry name" value="PKS_ER"/>
    <property type="match status" value="1"/>
</dbReference>
<name>A0A1H0MKN2_9BACT</name>